<dbReference type="OrthoDB" id="1929285at2759"/>
<sequence length="400" mass="45828">MKKYFSFVPKFDSSPSPMGIVPPLVTEEDQPLVTDNVPKHKEDYRINLDEFKLESDPGLRNKIRSYPCNLQDSYRRAYWLKGPCQPILTKFPCSQIGGQGRRFNRAWYTEYSEWLEYSESKNAAYCLCCYLFKPDIGDQAGGETFVGKGFTNWKKKEKLDEHVGGVNSAHYQAWKKCQGLVHQPQHIDTAYNKHSEQSKVDYRIRLCATIDCIRFLLKQGLAFRGHDESEDSDNRGNFLELLEFLSNHNNEVEAVVLKNAPENLKLVSPSIQKDIVNAAAIEILNVIINDIGDECFSILVDESRDTSIKEQMAVVVRYVNAEGYVIESFLRLEYVTSTTAISRKEAIETLFSRHKLSISKLREQGYDGASNMRGEFKGLKTLILKENPTSYYVHCFAHQL</sequence>
<dbReference type="SMART" id="SM00597">
    <property type="entry name" value="ZnF_TTF"/>
    <property type="match status" value="1"/>
</dbReference>
<dbReference type="Proteomes" id="UP000585474">
    <property type="component" value="Unassembled WGS sequence"/>
</dbReference>
<dbReference type="InterPro" id="IPR025398">
    <property type="entry name" value="DUF4371"/>
</dbReference>
<reference evidence="3" key="1">
    <citation type="submission" date="2019-07" db="EMBL/GenBank/DDBJ databases">
        <title>De Novo Assembly of kiwifruit Actinidia rufa.</title>
        <authorList>
            <person name="Sugita-Konishi S."/>
            <person name="Sato K."/>
            <person name="Mori E."/>
            <person name="Abe Y."/>
            <person name="Kisaki G."/>
            <person name="Hamano K."/>
            <person name="Suezawa K."/>
            <person name="Otani M."/>
            <person name="Fukuda T."/>
            <person name="Manabe T."/>
            <person name="Gomi K."/>
            <person name="Tabuchi M."/>
            <person name="Akimitsu K."/>
            <person name="Kataoka I."/>
        </authorList>
    </citation>
    <scope>NUCLEOTIDE SEQUENCE [LARGE SCALE GENOMIC DNA]</scope>
    <source>
        <strain evidence="3">cv. Fuchu</strain>
    </source>
</reference>
<evidence type="ECO:0000313" key="3">
    <source>
        <dbReference type="Proteomes" id="UP000585474"/>
    </source>
</evidence>
<dbReference type="PANTHER" id="PTHR45749">
    <property type="match status" value="1"/>
</dbReference>
<name>A0A7J0DIN2_9ERIC</name>
<protein>
    <submittedName>
        <fullName evidence="2">General transcription factor 2-related zinc finger protein</fullName>
    </submittedName>
</protein>
<comment type="caution">
    <text evidence="2">The sequence shown here is derived from an EMBL/GenBank/DDBJ whole genome shotgun (WGS) entry which is preliminary data.</text>
</comment>
<accession>A0A7J0DIN2</accession>
<keyword evidence="3" id="KW-1185">Reference proteome</keyword>
<evidence type="ECO:0000259" key="1">
    <source>
        <dbReference type="SMART" id="SM00597"/>
    </source>
</evidence>
<dbReference type="AlphaFoldDB" id="A0A7J0DIN2"/>
<dbReference type="PANTHER" id="PTHR45749:SF36">
    <property type="entry name" value="ZINC FINGER MYM-TYPE PROTEIN 1-LIKE"/>
    <property type="match status" value="1"/>
</dbReference>
<evidence type="ECO:0000313" key="2">
    <source>
        <dbReference type="EMBL" id="GFS35806.1"/>
    </source>
</evidence>
<dbReference type="Pfam" id="PF14291">
    <property type="entry name" value="DUF4371"/>
    <property type="match status" value="1"/>
</dbReference>
<gene>
    <name evidence="2" type="ORF">Acr_00g0042180</name>
</gene>
<dbReference type="InterPro" id="IPR006580">
    <property type="entry name" value="Znf_TTF"/>
</dbReference>
<organism evidence="2 3">
    <name type="scientific">Actinidia rufa</name>
    <dbReference type="NCBI Taxonomy" id="165716"/>
    <lineage>
        <taxon>Eukaryota</taxon>
        <taxon>Viridiplantae</taxon>
        <taxon>Streptophyta</taxon>
        <taxon>Embryophyta</taxon>
        <taxon>Tracheophyta</taxon>
        <taxon>Spermatophyta</taxon>
        <taxon>Magnoliopsida</taxon>
        <taxon>eudicotyledons</taxon>
        <taxon>Gunneridae</taxon>
        <taxon>Pentapetalae</taxon>
        <taxon>asterids</taxon>
        <taxon>Ericales</taxon>
        <taxon>Actinidiaceae</taxon>
        <taxon>Actinidia</taxon>
    </lineage>
</organism>
<proteinExistence type="predicted"/>
<dbReference type="EMBL" id="BJWL01000238">
    <property type="protein sequence ID" value="GFS35806.1"/>
    <property type="molecule type" value="Genomic_DNA"/>
</dbReference>
<feature type="domain" description="TTF-type" evidence="1">
    <location>
        <begin position="99"/>
        <end position="193"/>
    </location>
</feature>